<dbReference type="Gene3D" id="1.25.40.10">
    <property type="entry name" value="Tetratricopeptide repeat domain"/>
    <property type="match status" value="1"/>
</dbReference>
<dbReference type="PIRSF" id="PIRSF006170">
    <property type="entry name" value="YfgM"/>
    <property type="match status" value="1"/>
</dbReference>
<keyword evidence="2" id="KW-1003">Cell membrane</keyword>
<dbReference type="InterPro" id="IPR011990">
    <property type="entry name" value="TPR-like_helical_dom_sf"/>
</dbReference>
<evidence type="ECO:0000313" key="11">
    <source>
        <dbReference type="Proteomes" id="UP000955338"/>
    </source>
</evidence>
<evidence type="ECO:0000256" key="5">
    <source>
        <dbReference type="ARBA" id="ARBA00023136"/>
    </source>
</evidence>
<evidence type="ECO:0000256" key="6">
    <source>
        <dbReference type="ARBA" id="ARBA00023186"/>
    </source>
</evidence>
<dbReference type="Proteomes" id="UP000955338">
    <property type="component" value="Chromosome"/>
</dbReference>
<keyword evidence="5" id="KW-0472">Membrane</keyword>
<protein>
    <recommendedName>
        <fullName evidence="8">Ancillary SecYEG translocon subunit</fullName>
    </recommendedName>
</protein>
<comment type="similarity">
    <text evidence="7">Belongs to the YfgM family.</text>
</comment>
<dbReference type="EMBL" id="CP022011">
    <property type="protein sequence ID" value="QDJ15455.1"/>
    <property type="molecule type" value="Genomic_DNA"/>
</dbReference>
<dbReference type="PANTHER" id="PTHR38035">
    <property type="entry name" value="UPF0070 PROTEIN YFGM"/>
    <property type="match status" value="1"/>
</dbReference>
<dbReference type="AlphaFoldDB" id="A0A8E3SCC6"/>
<reference evidence="10" key="1">
    <citation type="submission" date="2017-06" db="EMBL/GenBank/DDBJ databases">
        <title>Genome sequencing of pathogenic and non-pathogenic strains within Bisgaard taxon 40.</title>
        <authorList>
            <person name="Ladner J.T."/>
            <person name="Lovett S.P."/>
            <person name="Koroleva G."/>
            <person name="Lorch J.M."/>
        </authorList>
    </citation>
    <scope>NUCLEOTIDE SEQUENCE</scope>
    <source>
        <strain evidence="10">27576-1-I1</strain>
    </source>
</reference>
<gene>
    <name evidence="10" type="ORF">CEP48_08485</name>
</gene>
<dbReference type="InterPro" id="IPR018704">
    <property type="entry name" value="SecYEG/CpoB_TPR"/>
</dbReference>
<feature type="domain" description="Ancillary SecYEG translocon subunit/Cell division coordinator CpoB TPR" evidence="9">
    <location>
        <begin position="15"/>
        <end position="204"/>
    </location>
</feature>
<keyword evidence="4" id="KW-1133">Transmembrane helix</keyword>
<organism evidence="10 11">
    <name type="scientific">Mergibacter septicus</name>
    <dbReference type="NCBI Taxonomy" id="221402"/>
    <lineage>
        <taxon>Bacteria</taxon>
        <taxon>Pseudomonadati</taxon>
        <taxon>Pseudomonadota</taxon>
        <taxon>Gammaproteobacteria</taxon>
        <taxon>Pasteurellales</taxon>
        <taxon>Pasteurellaceae</taxon>
        <taxon>Mergibacter</taxon>
    </lineage>
</organism>
<evidence type="ECO:0000256" key="4">
    <source>
        <dbReference type="ARBA" id="ARBA00022989"/>
    </source>
</evidence>
<dbReference type="InterPro" id="IPR026039">
    <property type="entry name" value="YfgM"/>
</dbReference>
<evidence type="ECO:0000256" key="7">
    <source>
        <dbReference type="ARBA" id="ARBA00024197"/>
    </source>
</evidence>
<dbReference type="RefSeq" id="WP_261920041.1">
    <property type="nucleotide sequence ID" value="NZ_CP022011.1"/>
</dbReference>
<keyword evidence="3" id="KW-0812">Transmembrane</keyword>
<dbReference type="GO" id="GO:0005886">
    <property type="term" value="C:plasma membrane"/>
    <property type="evidence" value="ECO:0007669"/>
    <property type="project" value="UniProtKB-SubCell"/>
</dbReference>
<keyword evidence="11" id="KW-1185">Reference proteome</keyword>
<dbReference type="PANTHER" id="PTHR38035:SF1">
    <property type="entry name" value="ANCILLARY SECYEG TRANSLOCON SUBUNIT"/>
    <property type="match status" value="1"/>
</dbReference>
<dbReference type="Pfam" id="PF09976">
    <property type="entry name" value="TPR_21"/>
    <property type="match status" value="1"/>
</dbReference>
<keyword evidence="6" id="KW-0143">Chaperone</keyword>
<dbReference type="SUPFAM" id="SSF48452">
    <property type="entry name" value="TPR-like"/>
    <property type="match status" value="1"/>
</dbReference>
<evidence type="ECO:0000256" key="3">
    <source>
        <dbReference type="ARBA" id="ARBA00022692"/>
    </source>
</evidence>
<accession>A0A8E3SCC6</accession>
<evidence type="ECO:0000313" key="10">
    <source>
        <dbReference type="EMBL" id="QDJ15455.1"/>
    </source>
</evidence>
<name>A0A8E3SCC6_9PAST</name>
<evidence type="ECO:0000256" key="8">
    <source>
        <dbReference type="ARBA" id="ARBA00024235"/>
    </source>
</evidence>
<sequence length="204" mass="22887">MAYTTDEQLQVDEIKNWWKENGKVIIFAVILAILGVLGWRYWQQSQTEKIYQTSTNFDQVVALYQQDPQTNVEQLEQFSKNYPDTSYAVFALLIEAQNAVTSGNFTQAEAALTQALSNTRYPTLVSIIALRLAAVQIQLNQFDAATASLALVKESSWQGRKAILSGDIAMAKGDLVAAKQAYQTALETANPFEMQWLKIRLNNL</sequence>
<evidence type="ECO:0000259" key="9">
    <source>
        <dbReference type="Pfam" id="PF09976"/>
    </source>
</evidence>
<comment type="subcellular location">
    <subcellularLocation>
        <location evidence="1">Cell membrane</location>
        <topology evidence="1">Single-pass type II membrane protein</topology>
    </subcellularLocation>
</comment>
<evidence type="ECO:0000256" key="1">
    <source>
        <dbReference type="ARBA" id="ARBA00004401"/>
    </source>
</evidence>
<proteinExistence type="inferred from homology"/>
<dbReference type="GO" id="GO:0044877">
    <property type="term" value="F:protein-containing complex binding"/>
    <property type="evidence" value="ECO:0007669"/>
    <property type="project" value="InterPro"/>
</dbReference>
<evidence type="ECO:0000256" key="2">
    <source>
        <dbReference type="ARBA" id="ARBA00022475"/>
    </source>
</evidence>